<sequence>MKRILLIFSVVALLFTTYGCSYVSTYEECLTNKVTALMIVNVLPIILLKKLINKLAN</sequence>
<evidence type="ECO:0008006" key="3">
    <source>
        <dbReference type="Google" id="ProtNLM"/>
    </source>
</evidence>
<dbReference type="AlphaFoldDB" id="A0A7Z8YBP0"/>
<accession>A0A7Z8YBP0</accession>
<dbReference type="PROSITE" id="PS51257">
    <property type="entry name" value="PROKAR_LIPOPROTEIN"/>
    <property type="match status" value="1"/>
</dbReference>
<reference evidence="1 2" key="1">
    <citation type="submission" date="2018-11" db="EMBL/GenBank/DDBJ databases">
        <authorList>
            <consortium name="Pathogen Informatics"/>
        </authorList>
    </citation>
    <scope>NUCLEOTIDE SEQUENCE [LARGE SCALE GENOMIC DNA]</scope>
    <source>
        <strain evidence="1 2">NCTC11458</strain>
    </source>
</reference>
<proteinExistence type="predicted"/>
<dbReference type="EMBL" id="UYIQ01000001">
    <property type="protein sequence ID" value="VDG80952.1"/>
    <property type="molecule type" value="Genomic_DNA"/>
</dbReference>
<comment type="caution">
    <text evidence="1">The sequence shown here is derived from an EMBL/GenBank/DDBJ whole genome shotgun (WGS) entry which is preliminary data.</text>
</comment>
<evidence type="ECO:0000313" key="1">
    <source>
        <dbReference type="EMBL" id="VDG80952.1"/>
    </source>
</evidence>
<protein>
    <recommendedName>
        <fullName evidence="3">Lipoprotein</fullName>
    </recommendedName>
</protein>
<organism evidence="1 2">
    <name type="scientific">Capnocytophaga ochracea</name>
    <dbReference type="NCBI Taxonomy" id="1018"/>
    <lineage>
        <taxon>Bacteria</taxon>
        <taxon>Pseudomonadati</taxon>
        <taxon>Bacteroidota</taxon>
        <taxon>Flavobacteriia</taxon>
        <taxon>Flavobacteriales</taxon>
        <taxon>Flavobacteriaceae</taxon>
        <taxon>Capnocytophaga</taxon>
    </lineage>
</organism>
<name>A0A7Z8YBP0_CAPOC</name>
<dbReference type="RefSeq" id="WP_181830868.1">
    <property type="nucleotide sequence ID" value="NZ_UYIQ01000001.1"/>
</dbReference>
<gene>
    <name evidence="1" type="ORF">NCTC11458_00232</name>
</gene>
<evidence type="ECO:0000313" key="2">
    <source>
        <dbReference type="Proteomes" id="UP000276733"/>
    </source>
</evidence>
<dbReference type="Proteomes" id="UP000276733">
    <property type="component" value="Unassembled WGS sequence"/>
</dbReference>